<dbReference type="AlphaFoldDB" id="A0A2G3DR36"/>
<evidence type="ECO:0000313" key="2">
    <source>
        <dbReference type="Proteomes" id="UP000225889"/>
    </source>
</evidence>
<feature type="non-terminal residue" evidence="1">
    <location>
        <position position="153"/>
    </location>
</feature>
<protein>
    <submittedName>
        <fullName evidence="1">Uncharacterized protein</fullName>
    </submittedName>
</protein>
<gene>
    <name evidence="1" type="ORF">CSX01_14880</name>
</gene>
<dbReference type="RefSeq" id="WP_207654137.1">
    <property type="nucleotide sequence ID" value="NZ_PDYF01000093.1"/>
</dbReference>
<sequence>MAAIDSPEVVIEETGEGVIRVGSGKYSNGKYTGGRTEEELGLLASDPAHGYKIEPQGLKERDVGLALEERGDLGYIIRDMDIDKGAEFIDETTGLKWDVKSFESYPKGKNGVPITSPQKGAFTEQVAIKKIETEFLHGHNVIIDTRNMIPEHV</sequence>
<evidence type="ECO:0000313" key="1">
    <source>
        <dbReference type="EMBL" id="PHU33509.1"/>
    </source>
</evidence>
<reference evidence="1 2" key="1">
    <citation type="submission" date="2017-10" db="EMBL/GenBank/DDBJ databases">
        <title>Resolving the taxonomy of Roseburia spp., Eubacterium rectale and Agathobacter spp. through phylogenomic analysis.</title>
        <authorList>
            <person name="Sheridan P.O."/>
            <person name="Walker A.W."/>
            <person name="Duncan S.H."/>
            <person name="Scott K.P."/>
            <person name="Toole P.W.O."/>
            <person name="Luis P."/>
            <person name="Flint H.J."/>
        </authorList>
    </citation>
    <scope>NUCLEOTIDE SEQUENCE [LARGE SCALE GENOMIC DNA]</scope>
    <source>
        <strain evidence="1 2">JK626</strain>
    </source>
</reference>
<comment type="caution">
    <text evidence="1">The sequence shown here is derived from an EMBL/GenBank/DDBJ whole genome shotgun (WGS) entry which is preliminary data.</text>
</comment>
<proteinExistence type="predicted"/>
<organism evidence="1 2">
    <name type="scientific">Pseudobutyrivibrio ruminis</name>
    <dbReference type="NCBI Taxonomy" id="46206"/>
    <lineage>
        <taxon>Bacteria</taxon>
        <taxon>Bacillati</taxon>
        <taxon>Bacillota</taxon>
        <taxon>Clostridia</taxon>
        <taxon>Lachnospirales</taxon>
        <taxon>Lachnospiraceae</taxon>
        <taxon>Pseudobutyrivibrio</taxon>
    </lineage>
</organism>
<dbReference type="EMBL" id="PDYF01000093">
    <property type="protein sequence ID" value="PHU33509.1"/>
    <property type="molecule type" value="Genomic_DNA"/>
</dbReference>
<accession>A0A2G3DR36</accession>
<name>A0A2G3DR36_9FIRM</name>
<reference evidence="1 2" key="2">
    <citation type="submission" date="2017-10" db="EMBL/GenBank/DDBJ databases">
        <authorList>
            <person name="Banno H."/>
            <person name="Chua N.-H."/>
        </authorList>
    </citation>
    <scope>NUCLEOTIDE SEQUENCE [LARGE SCALE GENOMIC DNA]</scope>
    <source>
        <strain evidence="1 2">JK626</strain>
    </source>
</reference>
<dbReference type="Proteomes" id="UP000225889">
    <property type="component" value="Unassembled WGS sequence"/>
</dbReference>